<reference evidence="5 6" key="1">
    <citation type="submission" date="2018-08" db="EMBL/GenBank/DDBJ databases">
        <title>Genomic investigation of the strawberry pathogen Phytophthora fragariae indicates pathogenicity is determined by transcriptional variation in three key races.</title>
        <authorList>
            <person name="Adams T.M."/>
            <person name="Armitage A.D."/>
            <person name="Sobczyk M.K."/>
            <person name="Bates H.J."/>
            <person name="Dunwell J.M."/>
            <person name="Nellist C.F."/>
            <person name="Harrison R.J."/>
        </authorList>
    </citation>
    <scope>NUCLEOTIDE SEQUENCE [LARGE SCALE GENOMIC DNA]</scope>
    <source>
        <strain evidence="4 7">BC-23</strain>
        <strain evidence="3 5">NOV-27</strain>
        <strain evidence="2 6">NOV-71</strain>
    </source>
</reference>
<dbReference type="EMBL" id="QXGB01000065">
    <property type="protein sequence ID" value="KAE9233250.1"/>
    <property type="molecule type" value="Genomic_DNA"/>
</dbReference>
<dbReference type="OrthoDB" id="10462734at2759"/>
<accession>A0A6A3ZDH2</accession>
<evidence type="ECO:0000313" key="6">
    <source>
        <dbReference type="Proteomes" id="UP000441208"/>
    </source>
</evidence>
<dbReference type="Proteomes" id="UP000476176">
    <property type="component" value="Unassembled WGS sequence"/>
</dbReference>
<evidence type="ECO:0000313" key="4">
    <source>
        <dbReference type="EMBL" id="KAE9252804.1"/>
    </source>
</evidence>
<evidence type="ECO:0000313" key="5">
    <source>
        <dbReference type="Proteomes" id="UP000433483"/>
    </source>
</evidence>
<feature type="compositionally biased region" description="Polar residues" evidence="1">
    <location>
        <begin position="86"/>
        <end position="97"/>
    </location>
</feature>
<evidence type="ECO:0000313" key="7">
    <source>
        <dbReference type="Proteomes" id="UP000476176"/>
    </source>
</evidence>
<name>A0A6A3ZDH2_9STRA</name>
<evidence type="ECO:0000313" key="3">
    <source>
        <dbReference type="EMBL" id="KAE9233250.1"/>
    </source>
</evidence>
<keyword evidence="5" id="KW-1185">Reference proteome</keyword>
<dbReference type="EMBL" id="QXGC01000047">
    <property type="protein sequence ID" value="KAE9252804.1"/>
    <property type="molecule type" value="Genomic_DNA"/>
</dbReference>
<comment type="caution">
    <text evidence="3">The sequence shown here is derived from an EMBL/GenBank/DDBJ whole genome shotgun (WGS) entry which is preliminary data.</text>
</comment>
<feature type="region of interest" description="Disordered" evidence="1">
    <location>
        <begin position="70"/>
        <end position="97"/>
    </location>
</feature>
<evidence type="ECO:0000313" key="2">
    <source>
        <dbReference type="EMBL" id="KAE9136029.1"/>
    </source>
</evidence>
<evidence type="ECO:0000256" key="1">
    <source>
        <dbReference type="SAM" id="MobiDB-lite"/>
    </source>
</evidence>
<gene>
    <name evidence="4" type="ORF">PF004_g1811</name>
    <name evidence="3" type="ORF">PF005_g2390</name>
    <name evidence="2" type="ORF">PF007_g2356</name>
</gene>
<proteinExistence type="predicted"/>
<dbReference type="AlphaFoldDB" id="A0A6A3ZDH2"/>
<organism evidence="3 5">
    <name type="scientific">Phytophthora fragariae</name>
    <dbReference type="NCBI Taxonomy" id="53985"/>
    <lineage>
        <taxon>Eukaryota</taxon>
        <taxon>Sar</taxon>
        <taxon>Stramenopiles</taxon>
        <taxon>Oomycota</taxon>
        <taxon>Peronosporomycetes</taxon>
        <taxon>Peronosporales</taxon>
        <taxon>Peronosporaceae</taxon>
        <taxon>Phytophthora</taxon>
    </lineage>
</organism>
<dbReference type="Proteomes" id="UP000433483">
    <property type="component" value="Unassembled WGS sequence"/>
</dbReference>
<protein>
    <submittedName>
        <fullName evidence="3">Uncharacterized protein</fullName>
    </submittedName>
</protein>
<dbReference type="Proteomes" id="UP000441208">
    <property type="component" value="Unassembled WGS sequence"/>
</dbReference>
<sequence length="97" mass="10004">MPTLRNGLCSGDFSVLPSKITCEPFACAVQCGAVLVHSHRLLTQLVSVFNATSLASGCGHVVGPVTGRVAGGKGLRHRDRAARDPFQSSGAAKQTTA</sequence>
<dbReference type="EMBL" id="QXFZ01000063">
    <property type="protein sequence ID" value="KAE9136029.1"/>
    <property type="molecule type" value="Genomic_DNA"/>
</dbReference>